<dbReference type="Pfam" id="PF07983">
    <property type="entry name" value="X8"/>
    <property type="match status" value="1"/>
</dbReference>
<reference evidence="10" key="1">
    <citation type="submission" date="2019-10" db="EMBL/GenBank/DDBJ databases">
        <authorList>
            <person name="Zhang R."/>
            <person name="Pan Y."/>
            <person name="Wang J."/>
            <person name="Ma R."/>
            <person name="Yu S."/>
        </authorList>
    </citation>
    <scope>NUCLEOTIDE SEQUENCE</scope>
    <source>
        <strain evidence="10">LA-IB0</strain>
        <tissue evidence="10">Leaf</tissue>
    </source>
</reference>
<evidence type="ECO:0000256" key="3">
    <source>
        <dbReference type="ARBA" id="ARBA00022622"/>
    </source>
</evidence>
<keyword evidence="5" id="KW-0472">Membrane</keyword>
<dbReference type="AlphaFoldDB" id="A0AAV6Y380"/>
<dbReference type="Proteomes" id="UP000826271">
    <property type="component" value="Unassembled WGS sequence"/>
</dbReference>
<evidence type="ECO:0000259" key="9">
    <source>
        <dbReference type="SMART" id="SM00768"/>
    </source>
</evidence>
<gene>
    <name evidence="10" type="ORF">BUALT_Bualt03G0178000</name>
</gene>
<sequence length="105" mass="11172">MNPANPIVTPLSTNSQAGSWCVARQSVSQTALQAALDYACSNNDCSAILTDGNCYNPNTLRDHASYAFNTYFQKNPIPTSCNFGGTAVATTTDPSYGTCEYASTR</sequence>
<dbReference type="PANTHER" id="PTHR31044">
    <property type="entry name" value="BETA-1,3 GLUCANASE"/>
    <property type="match status" value="1"/>
</dbReference>
<name>A0AAV6Y380_9LAMI</name>
<evidence type="ECO:0000256" key="6">
    <source>
        <dbReference type="ARBA" id="ARBA00023157"/>
    </source>
</evidence>
<evidence type="ECO:0000313" key="11">
    <source>
        <dbReference type="Proteomes" id="UP000826271"/>
    </source>
</evidence>
<feature type="domain" description="X8" evidence="9">
    <location>
        <begin position="19"/>
        <end position="101"/>
    </location>
</feature>
<evidence type="ECO:0000256" key="1">
    <source>
        <dbReference type="ARBA" id="ARBA00004609"/>
    </source>
</evidence>
<keyword evidence="2" id="KW-1003">Cell membrane</keyword>
<evidence type="ECO:0000256" key="7">
    <source>
        <dbReference type="ARBA" id="ARBA00023180"/>
    </source>
</evidence>
<evidence type="ECO:0000256" key="2">
    <source>
        <dbReference type="ARBA" id="ARBA00022475"/>
    </source>
</evidence>
<protein>
    <recommendedName>
        <fullName evidence="9">X8 domain-containing protein</fullName>
    </recommendedName>
</protein>
<keyword evidence="6" id="KW-1015">Disulfide bond</keyword>
<proteinExistence type="predicted"/>
<dbReference type="GO" id="GO:0005886">
    <property type="term" value="C:plasma membrane"/>
    <property type="evidence" value="ECO:0007669"/>
    <property type="project" value="UniProtKB-SubCell"/>
</dbReference>
<keyword evidence="7" id="KW-0325">Glycoprotein</keyword>
<dbReference type="EMBL" id="WHWC01000003">
    <property type="protein sequence ID" value="KAG8386717.1"/>
    <property type="molecule type" value="Genomic_DNA"/>
</dbReference>
<dbReference type="Gene3D" id="1.20.58.1040">
    <property type="match status" value="1"/>
</dbReference>
<dbReference type="PANTHER" id="PTHR31044:SF52">
    <property type="entry name" value="OS01G0631500 PROTEIN"/>
    <property type="match status" value="1"/>
</dbReference>
<dbReference type="SMART" id="SM00768">
    <property type="entry name" value="X8"/>
    <property type="match status" value="1"/>
</dbReference>
<comment type="subcellular location">
    <subcellularLocation>
        <location evidence="1">Cell membrane</location>
        <topology evidence="1">Lipid-anchor</topology>
        <topology evidence="1">GPI-anchor</topology>
    </subcellularLocation>
</comment>
<evidence type="ECO:0000256" key="8">
    <source>
        <dbReference type="ARBA" id="ARBA00023288"/>
    </source>
</evidence>
<dbReference type="GO" id="GO:0098552">
    <property type="term" value="C:side of membrane"/>
    <property type="evidence" value="ECO:0007669"/>
    <property type="project" value="UniProtKB-KW"/>
</dbReference>
<dbReference type="GO" id="GO:0009506">
    <property type="term" value="C:plasmodesma"/>
    <property type="evidence" value="ECO:0007669"/>
    <property type="project" value="UniProtKB-ARBA"/>
</dbReference>
<evidence type="ECO:0000256" key="4">
    <source>
        <dbReference type="ARBA" id="ARBA00022729"/>
    </source>
</evidence>
<accession>A0AAV6Y380</accession>
<evidence type="ECO:0000313" key="10">
    <source>
        <dbReference type="EMBL" id="KAG8386717.1"/>
    </source>
</evidence>
<comment type="caution">
    <text evidence="10">The sequence shown here is derived from an EMBL/GenBank/DDBJ whole genome shotgun (WGS) entry which is preliminary data.</text>
</comment>
<dbReference type="InterPro" id="IPR044788">
    <property type="entry name" value="X8_dom_prot"/>
</dbReference>
<keyword evidence="3" id="KW-0336">GPI-anchor</keyword>
<evidence type="ECO:0000256" key="5">
    <source>
        <dbReference type="ARBA" id="ARBA00023136"/>
    </source>
</evidence>
<keyword evidence="11" id="KW-1185">Reference proteome</keyword>
<dbReference type="FunFam" id="1.20.58.1040:FF:000001">
    <property type="entry name" value="Glucan endo-1,3-beta-glucosidase 4"/>
    <property type="match status" value="1"/>
</dbReference>
<keyword evidence="8" id="KW-0449">Lipoprotein</keyword>
<organism evidence="10 11">
    <name type="scientific">Buddleja alternifolia</name>
    <dbReference type="NCBI Taxonomy" id="168488"/>
    <lineage>
        <taxon>Eukaryota</taxon>
        <taxon>Viridiplantae</taxon>
        <taxon>Streptophyta</taxon>
        <taxon>Embryophyta</taxon>
        <taxon>Tracheophyta</taxon>
        <taxon>Spermatophyta</taxon>
        <taxon>Magnoliopsida</taxon>
        <taxon>eudicotyledons</taxon>
        <taxon>Gunneridae</taxon>
        <taxon>Pentapetalae</taxon>
        <taxon>asterids</taxon>
        <taxon>lamiids</taxon>
        <taxon>Lamiales</taxon>
        <taxon>Scrophulariaceae</taxon>
        <taxon>Buddlejeae</taxon>
        <taxon>Buddleja</taxon>
    </lineage>
</organism>
<dbReference type="InterPro" id="IPR012946">
    <property type="entry name" value="X8"/>
</dbReference>
<keyword evidence="4" id="KW-0732">Signal</keyword>